<dbReference type="GeneID" id="81353473"/>
<evidence type="ECO:0000313" key="7">
    <source>
        <dbReference type="EMBL" id="KAJ5111465.1"/>
    </source>
</evidence>
<reference evidence="7" key="2">
    <citation type="journal article" date="2023" name="IMA Fungus">
        <title>Comparative genomic study of the Penicillium genus elucidates a diverse pangenome and 15 lateral gene transfer events.</title>
        <authorList>
            <person name="Petersen C."/>
            <person name="Sorensen T."/>
            <person name="Nielsen M.R."/>
            <person name="Sondergaard T.E."/>
            <person name="Sorensen J.L."/>
            <person name="Fitzpatrick D.A."/>
            <person name="Frisvad J.C."/>
            <person name="Nielsen K.L."/>
        </authorList>
    </citation>
    <scope>NUCLEOTIDE SEQUENCE</scope>
    <source>
        <strain evidence="7">IBT 30761</strain>
    </source>
</reference>
<evidence type="ECO:0000256" key="4">
    <source>
        <dbReference type="PROSITE-ProRule" id="PRU01343"/>
    </source>
</evidence>
<dbReference type="AlphaFoldDB" id="A0A9W9KMB3"/>
<evidence type="ECO:0000256" key="2">
    <source>
        <dbReference type="ARBA" id="ARBA00022771"/>
    </source>
</evidence>
<evidence type="ECO:0000256" key="1">
    <source>
        <dbReference type="ARBA" id="ARBA00022723"/>
    </source>
</evidence>
<protein>
    <recommendedName>
        <fullName evidence="6">GRF-type domain-containing protein</fullName>
    </recommendedName>
</protein>
<dbReference type="EMBL" id="JAPQKI010000002">
    <property type="protein sequence ID" value="KAJ5111465.1"/>
    <property type="molecule type" value="Genomic_DNA"/>
</dbReference>
<dbReference type="Proteomes" id="UP001149074">
    <property type="component" value="Unassembled WGS sequence"/>
</dbReference>
<feature type="compositionally biased region" description="Low complexity" evidence="5">
    <location>
        <begin position="123"/>
        <end position="132"/>
    </location>
</feature>
<keyword evidence="3" id="KW-0862">Zinc</keyword>
<accession>A0A9W9KMB3</accession>
<keyword evidence="8" id="KW-1185">Reference proteome</keyword>
<dbReference type="GO" id="GO:0008270">
    <property type="term" value="F:zinc ion binding"/>
    <property type="evidence" value="ECO:0007669"/>
    <property type="project" value="UniProtKB-KW"/>
</dbReference>
<dbReference type="OrthoDB" id="430051at2759"/>
<dbReference type="PANTHER" id="PTHR33680">
    <property type="entry name" value="OS07G0190500 PROTEIN"/>
    <property type="match status" value="1"/>
</dbReference>
<gene>
    <name evidence="7" type="ORF">N7532_002000</name>
</gene>
<keyword evidence="2 4" id="KW-0863">Zinc-finger</keyword>
<reference evidence="7" key="1">
    <citation type="submission" date="2022-11" db="EMBL/GenBank/DDBJ databases">
        <authorList>
            <person name="Petersen C."/>
        </authorList>
    </citation>
    <scope>NUCLEOTIDE SEQUENCE</scope>
    <source>
        <strain evidence="7">IBT 30761</strain>
    </source>
</reference>
<feature type="compositionally biased region" description="Basic and acidic residues" evidence="5">
    <location>
        <begin position="82"/>
        <end position="91"/>
    </location>
</feature>
<proteinExistence type="predicted"/>
<dbReference type="PROSITE" id="PS51999">
    <property type="entry name" value="ZF_GRF"/>
    <property type="match status" value="1"/>
</dbReference>
<dbReference type="RefSeq" id="XP_056479535.1">
    <property type="nucleotide sequence ID" value="XM_056614494.1"/>
</dbReference>
<feature type="domain" description="GRF-type" evidence="6">
    <location>
        <begin position="25"/>
        <end position="69"/>
    </location>
</feature>
<keyword evidence="1" id="KW-0479">Metal-binding</keyword>
<dbReference type="PANTHER" id="PTHR33680:SF1">
    <property type="entry name" value="OS05G0489500 PROTEIN"/>
    <property type="match status" value="1"/>
</dbReference>
<name>A0A9W9KMB3_9EURO</name>
<evidence type="ECO:0000313" key="8">
    <source>
        <dbReference type="Proteomes" id="UP001149074"/>
    </source>
</evidence>
<comment type="caution">
    <text evidence="7">The sequence shown here is derived from an EMBL/GenBank/DDBJ whole genome shotgun (WGS) entry which is preliminary data.</text>
</comment>
<feature type="region of interest" description="Disordered" evidence="5">
    <location>
        <begin position="76"/>
        <end position="132"/>
    </location>
</feature>
<evidence type="ECO:0000256" key="3">
    <source>
        <dbReference type="ARBA" id="ARBA00022833"/>
    </source>
</evidence>
<evidence type="ECO:0000259" key="6">
    <source>
        <dbReference type="PROSITE" id="PS51999"/>
    </source>
</evidence>
<feature type="compositionally biased region" description="Polar residues" evidence="5">
    <location>
        <begin position="92"/>
        <end position="110"/>
    </location>
</feature>
<evidence type="ECO:0000256" key="5">
    <source>
        <dbReference type="SAM" id="MobiDB-lite"/>
    </source>
</evidence>
<organism evidence="7 8">
    <name type="scientific">Penicillium argentinense</name>
    <dbReference type="NCBI Taxonomy" id="1131581"/>
    <lineage>
        <taxon>Eukaryota</taxon>
        <taxon>Fungi</taxon>
        <taxon>Dikarya</taxon>
        <taxon>Ascomycota</taxon>
        <taxon>Pezizomycotina</taxon>
        <taxon>Eurotiomycetes</taxon>
        <taxon>Eurotiomycetidae</taxon>
        <taxon>Eurotiales</taxon>
        <taxon>Aspergillaceae</taxon>
        <taxon>Penicillium</taxon>
    </lineage>
</organism>
<dbReference type="Pfam" id="PF06839">
    <property type="entry name" value="Zn_ribbon_GRF"/>
    <property type="match status" value="1"/>
</dbReference>
<dbReference type="InterPro" id="IPR010666">
    <property type="entry name" value="Znf_GRF"/>
</dbReference>
<sequence length="349" mass="39292">MSQYQRSPTKYKSQPGLFKDGLWHCDCHLRPPAVKFQVKKEGKNHGRWFYTCQKQPPQKCGFFLWENDAEIRAKSVNLSNSRSEHDPRDSTPRTPSKSTQSQGGLLTPQTGHRDYYGTPPRPAQSSPRSARVAQMMAEDTGDYSDTEDSDEIAQLLLSTQAAEQYQSQSDVVYPELPNKVQRTPTTFSPGKRKLFAAHGSPNGREDLFSSTVIPTTSSSRPTLSSRVPPSSAELCVTPTPTKYHNVLSSTSVPHKSELAREATAIFEKHDVVLSNKALDELVELLNRHDLKLQGVNRGREITRLALKKKEEELSKKDDEIRYLHERITNLQAQRELDQKLLDSMSSGLS</sequence>